<dbReference type="PANTHER" id="PTHR43099:SF2">
    <property type="entry name" value="UPF0053 PROTEIN YRKA"/>
    <property type="match status" value="1"/>
</dbReference>
<keyword evidence="4" id="KW-0677">Repeat</keyword>
<evidence type="ECO:0000256" key="5">
    <source>
        <dbReference type="ARBA" id="ARBA00022989"/>
    </source>
</evidence>
<dbReference type="GO" id="GO:0005886">
    <property type="term" value="C:plasma membrane"/>
    <property type="evidence" value="ECO:0007669"/>
    <property type="project" value="UniProtKB-SubCell"/>
</dbReference>
<dbReference type="Pfam" id="PF00571">
    <property type="entry name" value="CBS"/>
    <property type="match status" value="1"/>
</dbReference>
<accession>A0A2S8A910</accession>
<evidence type="ECO:0000256" key="2">
    <source>
        <dbReference type="ARBA" id="ARBA00022475"/>
    </source>
</evidence>
<dbReference type="PROSITE" id="PS51371">
    <property type="entry name" value="CBS"/>
    <property type="match status" value="1"/>
</dbReference>
<comment type="caution">
    <text evidence="13">The sequence shown here is derived from an EMBL/GenBank/DDBJ whole genome shotgun (WGS) entry which is preliminary data.</text>
</comment>
<dbReference type="Pfam" id="PF03471">
    <property type="entry name" value="CorC_HlyC"/>
    <property type="match status" value="1"/>
</dbReference>
<feature type="transmembrane region" description="Helical" evidence="10">
    <location>
        <begin position="55"/>
        <end position="79"/>
    </location>
</feature>
<evidence type="ECO:0000256" key="3">
    <source>
        <dbReference type="ARBA" id="ARBA00022692"/>
    </source>
</evidence>
<evidence type="ECO:0000256" key="4">
    <source>
        <dbReference type="ARBA" id="ARBA00022737"/>
    </source>
</evidence>
<dbReference type="InterPro" id="IPR046342">
    <property type="entry name" value="CBS_dom_sf"/>
</dbReference>
<dbReference type="InterPro" id="IPR000644">
    <property type="entry name" value="CBS_dom"/>
</dbReference>
<evidence type="ECO:0000256" key="7">
    <source>
        <dbReference type="ARBA" id="ARBA00023136"/>
    </source>
</evidence>
<dbReference type="InterPro" id="IPR036318">
    <property type="entry name" value="FAD-bd_PCMH-like_sf"/>
</dbReference>
<dbReference type="SUPFAM" id="SSF56176">
    <property type="entry name" value="FAD-binding/transporter-associated domain-like"/>
    <property type="match status" value="1"/>
</dbReference>
<dbReference type="CDD" id="cd04590">
    <property type="entry name" value="CBS_pair_CorC_HlyC_assoc"/>
    <property type="match status" value="1"/>
</dbReference>
<dbReference type="InterPro" id="IPR051676">
    <property type="entry name" value="UPF0053_domain"/>
</dbReference>
<feature type="transmembrane region" description="Helical" evidence="10">
    <location>
        <begin position="131"/>
        <end position="150"/>
    </location>
</feature>
<dbReference type="Proteomes" id="UP000238042">
    <property type="component" value="Unassembled WGS sequence"/>
</dbReference>
<dbReference type="SMART" id="SM01091">
    <property type="entry name" value="CorC_HlyC"/>
    <property type="match status" value="1"/>
</dbReference>
<feature type="domain" description="CBS" evidence="11">
    <location>
        <begin position="278"/>
        <end position="337"/>
    </location>
</feature>
<keyword evidence="14" id="KW-1185">Reference proteome</keyword>
<keyword evidence="7 9" id="KW-0472">Membrane</keyword>
<keyword evidence="2" id="KW-1003">Cell membrane</keyword>
<dbReference type="PROSITE" id="PS51846">
    <property type="entry name" value="CNNM"/>
    <property type="match status" value="1"/>
</dbReference>
<dbReference type="InterPro" id="IPR016169">
    <property type="entry name" value="FAD-bd_PCMH_sub2"/>
</dbReference>
<dbReference type="PANTHER" id="PTHR43099">
    <property type="entry name" value="UPF0053 PROTEIN YRKA"/>
    <property type="match status" value="1"/>
</dbReference>
<feature type="domain" description="CNNM transmembrane" evidence="12">
    <location>
        <begin position="1"/>
        <end position="196"/>
    </location>
</feature>
<reference evidence="13 14" key="1">
    <citation type="submission" date="2018-02" db="EMBL/GenBank/DDBJ databases">
        <title>Genome sequences of Apibacter spp., gut symbionts of Asian honey bees.</title>
        <authorList>
            <person name="Kwong W.K."/>
            <person name="Steele M.I."/>
            <person name="Moran N.A."/>
        </authorList>
    </citation>
    <scope>NUCLEOTIDE SEQUENCE [LARGE SCALE GENOMIC DNA]</scope>
    <source>
        <strain evidence="14">wkB301</strain>
    </source>
</reference>
<dbReference type="Pfam" id="PF01595">
    <property type="entry name" value="CNNM"/>
    <property type="match status" value="1"/>
</dbReference>
<dbReference type="GO" id="GO:0050660">
    <property type="term" value="F:flavin adenine dinucleotide binding"/>
    <property type="evidence" value="ECO:0007669"/>
    <property type="project" value="InterPro"/>
</dbReference>
<comment type="subcellular location">
    <subcellularLocation>
        <location evidence="1">Cell membrane</location>
        <topology evidence="1">Multi-pass membrane protein</topology>
    </subcellularLocation>
</comment>
<evidence type="ECO:0000256" key="1">
    <source>
        <dbReference type="ARBA" id="ARBA00004651"/>
    </source>
</evidence>
<evidence type="ECO:0000313" key="14">
    <source>
        <dbReference type="Proteomes" id="UP000238042"/>
    </source>
</evidence>
<feature type="transmembrane region" description="Helical" evidence="10">
    <location>
        <begin position="6"/>
        <end position="26"/>
    </location>
</feature>
<dbReference type="SUPFAM" id="SSF54631">
    <property type="entry name" value="CBS-domain pair"/>
    <property type="match status" value="1"/>
</dbReference>
<dbReference type="RefSeq" id="WP_105192366.1">
    <property type="nucleotide sequence ID" value="NZ_PSZM01000043.1"/>
</dbReference>
<evidence type="ECO:0000313" key="13">
    <source>
        <dbReference type="EMBL" id="PQL91058.1"/>
    </source>
</evidence>
<feature type="transmembrane region" description="Helical" evidence="10">
    <location>
        <begin position="99"/>
        <end position="119"/>
    </location>
</feature>
<dbReference type="AlphaFoldDB" id="A0A2S8A910"/>
<dbReference type="Gene3D" id="3.30.465.10">
    <property type="match status" value="1"/>
</dbReference>
<keyword evidence="6 8" id="KW-0129">CBS domain</keyword>
<evidence type="ECO:0000259" key="12">
    <source>
        <dbReference type="PROSITE" id="PS51846"/>
    </source>
</evidence>
<gene>
    <name evidence="13" type="ORF">C4S77_09390</name>
</gene>
<dbReference type="OrthoDB" id="9798188at2"/>
<proteinExistence type="predicted"/>
<dbReference type="InterPro" id="IPR002550">
    <property type="entry name" value="CNNM"/>
</dbReference>
<organism evidence="13 14">
    <name type="scientific">Apibacter adventoris</name>
    <dbReference type="NCBI Taxonomy" id="1679466"/>
    <lineage>
        <taxon>Bacteria</taxon>
        <taxon>Pseudomonadati</taxon>
        <taxon>Bacteroidota</taxon>
        <taxon>Flavobacteriia</taxon>
        <taxon>Flavobacteriales</taxon>
        <taxon>Weeksellaceae</taxon>
        <taxon>Apibacter</taxon>
    </lineage>
</organism>
<evidence type="ECO:0000259" key="11">
    <source>
        <dbReference type="PROSITE" id="PS51371"/>
    </source>
</evidence>
<evidence type="ECO:0000256" key="6">
    <source>
        <dbReference type="ARBA" id="ARBA00023122"/>
    </source>
</evidence>
<dbReference type="EMBL" id="PSZM01000043">
    <property type="protein sequence ID" value="PQL91058.1"/>
    <property type="molecule type" value="Genomic_DNA"/>
</dbReference>
<dbReference type="InterPro" id="IPR044751">
    <property type="entry name" value="Ion_transp-like_CBS"/>
</dbReference>
<dbReference type="InterPro" id="IPR005170">
    <property type="entry name" value="Transptr-assoc_dom"/>
</dbReference>
<evidence type="ECO:0000256" key="9">
    <source>
        <dbReference type="PROSITE-ProRule" id="PRU01193"/>
    </source>
</evidence>
<keyword evidence="5 9" id="KW-1133">Transmembrane helix</keyword>
<protein>
    <submittedName>
        <fullName evidence="13">HlyC/CorC family transporter</fullName>
    </submittedName>
</protein>
<evidence type="ECO:0000256" key="8">
    <source>
        <dbReference type="PROSITE-ProRule" id="PRU00703"/>
    </source>
</evidence>
<sequence length="433" mass="49370">MEIIILLLLILINGFFAVSEIALVSVKKQKIENKATKGNKKAQAVLKLLENPEDFLSSIQVGITLIGIISGAYGGATLVKYLEPVFNSFTLTSAYSFQLSYFVVIAAITYVSIVFGELIPKTFGLKQPEKIALFVAPIIKIFSILVFPFVKVLSFSTFLFNKTFKVSNTEGEKISEDELIYMLKTASLQGVLEKEESELHQNVFIFSEQKAKSLMTHRKKVEWINLQDNIKEIELQIKTSNFTKFPACDGNLDEVSGYISIKEFYENVNSPNFDIHKILKKPIFIPENMHSVDILQEFRKNKQHMGFVVDEYGSFQGIITIQDMIEGIVGDMPENEEEETEIVQRTDGSYLVNGNISIRDLNYYFDDVIIELNDDEYVTLAGFIIYHMEYIPEVAEKLNYNNFTFEIVDKDANRIDKVLMVKNSENSENETTE</sequence>
<dbReference type="Gene3D" id="3.10.580.10">
    <property type="entry name" value="CBS-domain"/>
    <property type="match status" value="1"/>
</dbReference>
<evidence type="ECO:0000256" key="10">
    <source>
        <dbReference type="SAM" id="Phobius"/>
    </source>
</evidence>
<keyword evidence="3 9" id="KW-0812">Transmembrane</keyword>
<name>A0A2S8A910_9FLAO</name>